<dbReference type="PROSITE" id="PS51352">
    <property type="entry name" value="THIOREDOXIN_2"/>
    <property type="match status" value="1"/>
</dbReference>
<dbReference type="InterPro" id="IPR000866">
    <property type="entry name" value="AhpC/TSA"/>
</dbReference>
<proteinExistence type="predicted"/>
<feature type="domain" description="Thioredoxin" evidence="3">
    <location>
        <begin position="100"/>
        <end position="239"/>
    </location>
</feature>
<dbReference type="SUPFAM" id="SSF52833">
    <property type="entry name" value="Thioredoxin-like"/>
    <property type="match status" value="1"/>
</dbReference>
<reference evidence="4 5" key="1">
    <citation type="submission" date="2019-02" db="EMBL/GenBank/DDBJ databases">
        <title>Pedobacter sp. RP-3-11 sp. nov., isolated from Arctic soil.</title>
        <authorList>
            <person name="Dahal R.H."/>
        </authorList>
    </citation>
    <scope>NUCLEOTIDE SEQUENCE [LARGE SCALE GENOMIC DNA]</scope>
    <source>
        <strain evidence="4 5">RP-3-11</strain>
    </source>
</reference>
<dbReference type="RefSeq" id="WP_131562424.1">
    <property type="nucleotide sequence ID" value="NZ_SJSN01000022.1"/>
</dbReference>
<dbReference type="InterPro" id="IPR050553">
    <property type="entry name" value="Thioredoxin_ResA/DsbE_sf"/>
</dbReference>
<dbReference type="InterPro" id="IPR013766">
    <property type="entry name" value="Thioredoxin_domain"/>
</dbReference>
<dbReference type="PROSITE" id="PS00194">
    <property type="entry name" value="THIOREDOXIN_1"/>
    <property type="match status" value="1"/>
</dbReference>
<evidence type="ECO:0000259" key="3">
    <source>
        <dbReference type="PROSITE" id="PS51352"/>
    </source>
</evidence>
<dbReference type="OrthoDB" id="9815205at2"/>
<dbReference type="AlphaFoldDB" id="A0A4R0NL50"/>
<dbReference type="GO" id="GO:0016209">
    <property type="term" value="F:antioxidant activity"/>
    <property type="evidence" value="ECO:0007669"/>
    <property type="project" value="InterPro"/>
</dbReference>
<organism evidence="4 5">
    <name type="scientific">Pedobacter frigidisoli</name>
    <dbReference type="NCBI Taxonomy" id="2530455"/>
    <lineage>
        <taxon>Bacteria</taxon>
        <taxon>Pseudomonadati</taxon>
        <taxon>Bacteroidota</taxon>
        <taxon>Sphingobacteriia</taxon>
        <taxon>Sphingobacteriales</taxon>
        <taxon>Sphingobacteriaceae</taxon>
        <taxon>Pedobacter</taxon>
    </lineage>
</organism>
<evidence type="ECO:0000313" key="4">
    <source>
        <dbReference type="EMBL" id="TCD00618.1"/>
    </source>
</evidence>
<dbReference type="PANTHER" id="PTHR42852:SF17">
    <property type="entry name" value="THIOREDOXIN-LIKE PROTEIN HI_1115"/>
    <property type="match status" value="1"/>
</dbReference>
<dbReference type="GO" id="GO:0016491">
    <property type="term" value="F:oxidoreductase activity"/>
    <property type="evidence" value="ECO:0007669"/>
    <property type="project" value="InterPro"/>
</dbReference>
<dbReference type="PANTHER" id="PTHR42852">
    <property type="entry name" value="THIOL:DISULFIDE INTERCHANGE PROTEIN DSBE"/>
    <property type="match status" value="1"/>
</dbReference>
<sequence>MLKKLLFIVFIFAALVGKAQTNTALPKNKIDENSIVRGEDGMVYPYAIWKKLMSTGKYGLRSRGTNTDSGNPEYLVYELSAEQKATYFARMAKPRISDSFKENDDFKGFKATDMNGNKFDLREARGKVIVLNFWFINCPPCRQEIPQLNELVAEYKNNPDVIFLAIATDEKYDLKNFLKTNPYNYNIIDGGSYLASKYGVKLYPTHAIIDKNGKVKFGTVGLASNTIYWIKKSIDDSLAAN</sequence>
<dbReference type="InterPro" id="IPR036249">
    <property type="entry name" value="Thioredoxin-like_sf"/>
</dbReference>
<dbReference type="Proteomes" id="UP000291485">
    <property type="component" value="Unassembled WGS sequence"/>
</dbReference>
<evidence type="ECO:0000313" key="5">
    <source>
        <dbReference type="Proteomes" id="UP000291485"/>
    </source>
</evidence>
<dbReference type="InterPro" id="IPR017937">
    <property type="entry name" value="Thioredoxin_CS"/>
</dbReference>
<dbReference type="CDD" id="cd02966">
    <property type="entry name" value="TlpA_like_family"/>
    <property type="match status" value="1"/>
</dbReference>
<dbReference type="Gene3D" id="3.40.30.10">
    <property type="entry name" value="Glutaredoxin"/>
    <property type="match status" value="1"/>
</dbReference>
<gene>
    <name evidence="4" type="ORF">EZ449_20445</name>
</gene>
<dbReference type="EMBL" id="SJSN01000022">
    <property type="protein sequence ID" value="TCD00618.1"/>
    <property type="molecule type" value="Genomic_DNA"/>
</dbReference>
<name>A0A4R0NL50_9SPHI</name>
<dbReference type="Pfam" id="PF00578">
    <property type="entry name" value="AhpC-TSA"/>
    <property type="match status" value="1"/>
</dbReference>
<feature type="chain" id="PRO_5020922524" evidence="2">
    <location>
        <begin position="20"/>
        <end position="241"/>
    </location>
</feature>
<feature type="signal peptide" evidence="2">
    <location>
        <begin position="1"/>
        <end position="19"/>
    </location>
</feature>
<keyword evidence="5" id="KW-1185">Reference proteome</keyword>
<keyword evidence="2" id="KW-0732">Signal</keyword>
<evidence type="ECO:0000256" key="1">
    <source>
        <dbReference type="ARBA" id="ARBA00023284"/>
    </source>
</evidence>
<protein>
    <submittedName>
        <fullName evidence="4">TlpA family protein disulfide reductase</fullName>
    </submittedName>
</protein>
<keyword evidence="1" id="KW-0676">Redox-active center</keyword>
<comment type="caution">
    <text evidence="4">The sequence shown here is derived from an EMBL/GenBank/DDBJ whole genome shotgun (WGS) entry which is preliminary data.</text>
</comment>
<accession>A0A4R0NL50</accession>
<evidence type="ECO:0000256" key="2">
    <source>
        <dbReference type="SAM" id="SignalP"/>
    </source>
</evidence>